<gene>
    <name evidence="3" type="ORF">MtrunA17_Chr2g0295231</name>
</gene>
<dbReference type="Pfam" id="PF07127">
    <property type="entry name" value="Nodulin_late"/>
    <property type="match status" value="1"/>
</dbReference>
<feature type="signal peptide" evidence="1">
    <location>
        <begin position="1"/>
        <end position="30"/>
    </location>
</feature>
<proteinExistence type="predicted"/>
<dbReference type="EMBL" id="PSQE01000002">
    <property type="protein sequence ID" value="RHN73134.1"/>
    <property type="molecule type" value="Genomic_DNA"/>
</dbReference>
<feature type="domain" description="Late nodulin" evidence="2">
    <location>
        <begin position="7"/>
        <end position="59"/>
    </location>
</feature>
<dbReference type="Proteomes" id="UP000265566">
    <property type="component" value="Chromosome 2"/>
</dbReference>
<evidence type="ECO:0000313" key="3">
    <source>
        <dbReference type="EMBL" id="RHN73134.1"/>
    </source>
</evidence>
<reference evidence="3" key="1">
    <citation type="journal article" date="2018" name="Nat. Plants">
        <title>Whole-genome landscape of Medicago truncatula symbiotic genes.</title>
        <authorList>
            <person name="Pecrix Y."/>
            <person name="Gamas P."/>
            <person name="Carrere S."/>
        </authorList>
    </citation>
    <scope>NUCLEOTIDE SEQUENCE</scope>
    <source>
        <tissue evidence="3">Leaves</tissue>
    </source>
</reference>
<keyword evidence="1" id="KW-0732">Signal</keyword>
<feature type="chain" id="PRO_5017248199" evidence="1">
    <location>
        <begin position="31"/>
        <end position="62"/>
    </location>
</feature>
<name>A0A396J848_MEDTR</name>
<dbReference type="AlphaFoldDB" id="A0A396J848"/>
<sequence length="62" mass="7045">MHMKIKMTKILKFFYAMIILLSLFLAAIDADVVNCTSVLQCFTTYCYLHGTMLCLNGQCLCV</sequence>
<evidence type="ECO:0000256" key="1">
    <source>
        <dbReference type="SAM" id="SignalP"/>
    </source>
</evidence>
<dbReference type="GO" id="GO:0046872">
    <property type="term" value="F:metal ion binding"/>
    <property type="evidence" value="ECO:0007669"/>
    <property type="project" value="InterPro"/>
</dbReference>
<protein>
    <submittedName>
        <fullName evidence="3">Putative Late nodulin</fullName>
    </submittedName>
</protein>
<comment type="caution">
    <text evidence="3">The sequence shown here is derived from an EMBL/GenBank/DDBJ whole genome shotgun (WGS) entry which is preliminary data.</text>
</comment>
<evidence type="ECO:0000259" key="2">
    <source>
        <dbReference type="Pfam" id="PF07127"/>
    </source>
</evidence>
<dbReference type="InterPro" id="IPR009810">
    <property type="entry name" value="Nodulin_late_dom"/>
</dbReference>
<accession>A0A396J848</accession>
<organism evidence="3">
    <name type="scientific">Medicago truncatula</name>
    <name type="common">Barrel medic</name>
    <name type="synonym">Medicago tribuloides</name>
    <dbReference type="NCBI Taxonomy" id="3880"/>
    <lineage>
        <taxon>Eukaryota</taxon>
        <taxon>Viridiplantae</taxon>
        <taxon>Streptophyta</taxon>
        <taxon>Embryophyta</taxon>
        <taxon>Tracheophyta</taxon>
        <taxon>Spermatophyta</taxon>
        <taxon>Magnoliopsida</taxon>
        <taxon>eudicotyledons</taxon>
        <taxon>Gunneridae</taxon>
        <taxon>Pentapetalae</taxon>
        <taxon>rosids</taxon>
        <taxon>fabids</taxon>
        <taxon>Fabales</taxon>
        <taxon>Fabaceae</taxon>
        <taxon>Papilionoideae</taxon>
        <taxon>50 kb inversion clade</taxon>
        <taxon>NPAAA clade</taxon>
        <taxon>Hologalegina</taxon>
        <taxon>IRL clade</taxon>
        <taxon>Trifolieae</taxon>
        <taxon>Medicago</taxon>
    </lineage>
</organism>
<dbReference type="Gramene" id="rna8920">
    <property type="protein sequence ID" value="RHN73134.1"/>
    <property type="gene ID" value="gene8920"/>
</dbReference>